<reference evidence="13 14" key="1">
    <citation type="journal article" date="2018" name="Nat. Ecol. Evol.">
        <title>Shark genomes provide insights into elasmobranch evolution and the origin of vertebrates.</title>
        <authorList>
            <person name="Hara Y"/>
            <person name="Yamaguchi K"/>
            <person name="Onimaru K"/>
            <person name="Kadota M"/>
            <person name="Koyanagi M"/>
            <person name="Keeley SD"/>
            <person name="Tatsumi K"/>
            <person name="Tanaka K"/>
            <person name="Motone F"/>
            <person name="Kageyama Y"/>
            <person name="Nozu R"/>
            <person name="Adachi N"/>
            <person name="Nishimura O"/>
            <person name="Nakagawa R"/>
            <person name="Tanegashima C"/>
            <person name="Kiyatake I"/>
            <person name="Matsumoto R"/>
            <person name="Murakumo K"/>
            <person name="Nishida K"/>
            <person name="Terakita A"/>
            <person name="Kuratani S"/>
            <person name="Sato K"/>
            <person name="Hyodo S Kuraku.S."/>
        </authorList>
    </citation>
    <scope>NUCLEOTIDE SEQUENCE [LARGE SCALE GENOMIC DNA]</scope>
</reference>
<evidence type="ECO:0000256" key="8">
    <source>
        <dbReference type="ARBA" id="ARBA00023180"/>
    </source>
</evidence>
<keyword evidence="9" id="KW-0807">Transducer</keyword>
<evidence type="ECO:0000256" key="6">
    <source>
        <dbReference type="ARBA" id="ARBA00023157"/>
    </source>
</evidence>
<feature type="region of interest" description="Disordered" evidence="10">
    <location>
        <begin position="365"/>
        <end position="392"/>
    </location>
</feature>
<feature type="transmembrane region" description="Helical" evidence="11">
    <location>
        <begin position="94"/>
        <end position="123"/>
    </location>
</feature>
<evidence type="ECO:0000256" key="4">
    <source>
        <dbReference type="ARBA" id="ARBA00023040"/>
    </source>
</evidence>
<feature type="compositionally biased region" description="Polar residues" evidence="10">
    <location>
        <begin position="365"/>
        <end position="376"/>
    </location>
</feature>
<feature type="transmembrane region" description="Helical" evidence="11">
    <location>
        <begin position="186"/>
        <end position="213"/>
    </location>
</feature>
<dbReference type="STRING" id="137246.A0A401SNG2"/>
<dbReference type="InterPro" id="IPR017452">
    <property type="entry name" value="GPCR_Rhodpsn_7TM"/>
</dbReference>
<dbReference type="PRINTS" id="PR01244">
    <property type="entry name" value="PEROPSIN"/>
</dbReference>
<comment type="caution">
    <text evidence="13">The sequence shown here is derived from an EMBL/GenBank/DDBJ whole genome shotgun (WGS) entry which is preliminary data.</text>
</comment>
<keyword evidence="6" id="KW-1015">Disulfide bond</keyword>
<dbReference type="InterPro" id="IPR050125">
    <property type="entry name" value="GPCR_opsins"/>
</dbReference>
<keyword evidence="5 11" id="KW-0472">Membrane</keyword>
<dbReference type="OMA" id="ECLYRDT"/>
<feature type="transmembrane region" description="Helical" evidence="11">
    <location>
        <begin position="233"/>
        <end position="253"/>
    </location>
</feature>
<keyword evidence="4" id="KW-0297">G-protein coupled receptor</keyword>
<dbReference type="PROSITE" id="PS50262">
    <property type="entry name" value="G_PROTEIN_RECEP_F1_2"/>
    <property type="match status" value="1"/>
</dbReference>
<evidence type="ECO:0000256" key="3">
    <source>
        <dbReference type="ARBA" id="ARBA00022989"/>
    </source>
</evidence>
<keyword evidence="8" id="KW-0325">Glycoprotein</keyword>
<evidence type="ECO:0000256" key="1">
    <source>
        <dbReference type="ARBA" id="ARBA00004141"/>
    </source>
</evidence>
<evidence type="ECO:0000256" key="2">
    <source>
        <dbReference type="ARBA" id="ARBA00022692"/>
    </source>
</evidence>
<feature type="transmembrane region" description="Helical" evidence="11">
    <location>
        <begin position="58"/>
        <end position="82"/>
    </location>
</feature>
<dbReference type="InterPro" id="IPR000276">
    <property type="entry name" value="GPCR_Rhodpsn"/>
</dbReference>
<dbReference type="Proteomes" id="UP000287033">
    <property type="component" value="Unassembled WGS sequence"/>
</dbReference>
<evidence type="ECO:0000313" key="14">
    <source>
        <dbReference type="Proteomes" id="UP000287033"/>
    </source>
</evidence>
<dbReference type="EMBL" id="BEZZ01000401">
    <property type="protein sequence ID" value="GCC31954.1"/>
    <property type="molecule type" value="Genomic_DNA"/>
</dbReference>
<keyword evidence="7" id="KW-0675">Receptor</keyword>
<dbReference type="SUPFAM" id="SSF81321">
    <property type="entry name" value="Family A G protein-coupled receptor-like"/>
    <property type="match status" value="1"/>
</dbReference>
<feature type="transmembrane region" description="Helical" evidence="11">
    <location>
        <begin position="21"/>
        <end position="46"/>
    </location>
</feature>
<dbReference type="InterPro" id="IPR002962">
    <property type="entry name" value="Peropsin"/>
</dbReference>
<dbReference type="OrthoDB" id="2101615at2759"/>
<protein>
    <recommendedName>
        <fullName evidence="12">G-protein coupled receptors family 1 profile domain-containing protein</fullName>
    </recommendedName>
</protein>
<dbReference type="PRINTS" id="PR00237">
    <property type="entry name" value="GPCRRHODOPSN"/>
</dbReference>
<evidence type="ECO:0000256" key="7">
    <source>
        <dbReference type="ARBA" id="ARBA00023170"/>
    </source>
</evidence>
<dbReference type="Gene3D" id="1.20.1070.10">
    <property type="entry name" value="Rhodopsin 7-helix transmembrane proteins"/>
    <property type="match status" value="1"/>
</dbReference>
<name>A0A401SNG2_CHIPU</name>
<evidence type="ECO:0000256" key="10">
    <source>
        <dbReference type="SAM" id="MobiDB-lite"/>
    </source>
</evidence>
<keyword evidence="2 11" id="KW-0812">Transmembrane</keyword>
<keyword evidence="14" id="KW-1185">Reference proteome</keyword>
<evidence type="ECO:0000256" key="9">
    <source>
        <dbReference type="ARBA" id="ARBA00023224"/>
    </source>
</evidence>
<keyword evidence="3 11" id="KW-1133">Transmembrane helix</keyword>
<evidence type="ECO:0000256" key="5">
    <source>
        <dbReference type="ARBA" id="ARBA00023136"/>
    </source>
</evidence>
<feature type="transmembrane region" description="Helical" evidence="11">
    <location>
        <begin position="135"/>
        <end position="156"/>
    </location>
</feature>
<gene>
    <name evidence="13" type="ORF">chiPu_2000055</name>
</gene>
<dbReference type="AlphaFoldDB" id="A0A401SNG2"/>
<feature type="transmembrane region" description="Helical" evidence="11">
    <location>
        <begin position="273"/>
        <end position="296"/>
    </location>
</feature>
<dbReference type="FunFam" id="1.20.1070.10:FF:000219">
    <property type="entry name" value="Opsin 5-like 2"/>
    <property type="match status" value="1"/>
</dbReference>
<sequence>MGNTSDETNIILSSISKEEDIIFGVIYSMYGVLSVFGNSVLLFVAYRNKHTLKPAEYFIINLAISDLGMVLTLLPLAIPSSFAHRWLFGHETCIYYAFCGVLFGICSLTNLTVLGVVCCMKVCYPAYGNRFTSEYAYLLMTFTWAYASIFAISPLANWGHYGLEPYGTACCIDWNAPTTDSNATSYIVALFVFCYVFPCCIIITSYTLILLTIKGSRRAVQQHVSSQTTSSNVHNLIVKLSVAVCIGFLIAWTPYAITAMWATFGNSDKVPPLAFALSAIFAKSSTLHNPIVHLLFKPNFRKCLNKDMAHLLNLCSWQNQPCNRGSDLSLKSARDQIKLNSCKPPSRFVDLQDAYNTCSNTFESFSNHSKSQSPGGSTCRDGTDISSDNSTTHSHVKTTTFVMVTTNMTSSTGHIEAAIDKLPIKLGTNITLI</sequence>
<dbReference type="GO" id="GO:0004930">
    <property type="term" value="F:G protein-coupled receptor activity"/>
    <property type="evidence" value="ECO:0007669"/>
    <property type="project" value="UniProtKB-KW"/>
</dbReference>
<organism evidence="13 14">
    <name type="scientific">Chiloscyllium punctatum</name>
    <name type="common">Brownbanded bambooshark</name>
    <name type="synonym">Hemiscyllium punctatum</name>
    <dbReference type="NCBI Taxonomy" id="137246"/>
    <lineage>
        <taxon>Eukaryota</taxon>
        <taxon>Metazoa</taxon>
        <taxon>Chordata</taxon>
        <taxon>Craniata</taxon>
        <taxon>Vertebrata</taxon>
        <taxon>Chondrichthyes</taxon>
        <taxon>Elasmobranchii</taxon>
        <taxon>Galeomorphii</taxon>
        <taxon>Galeoidea</taxon>
        <taxon>Orectolobiformes</taxon>
        <taxon>Hemiscylliidae</taxon>
        <taxon>Chiloscyllium</taxon>
    </lineage>
</organism>
<feature type="domain" description="G-protein coupled receptors family 1 profile" evidence="12">
    <location>
        <begin position="37"/>
        <end position="293"/>
    </location>
</feature>
<dbReference type="CDD" id="cd15074">
    <property type="entry name" value="7tmA_Opsin5_neuropsin"/>
    <property type="match status" value="1"/>
</dbReference>
<dbReference type="GO" id="GO:0007601">
    <property type="term" value="P:visual perception"/>
    <property type="evidence" value="ECO:0007669"/>
    <property type="project" value="InterPro"/>
</dbReference>
<evidence type="ECO:0000259" key="12">
    <source>
        <dbReference type="PROSITE" id="PS50262"/>
    </source>
</evidence>
<dbReference type="GO" id="GO:0016020">
    <property type="term" value="C:membrane"/>
    <property type="evidence" value="ECO:0007669"/>
    <property type="project" value="UniProtKB-SubCell"/>
</dbReference>
<dbReference type="PANTHER" id="PTHR24240">
    <property type="entry name" value="OPSIN"/>
    <property type="match status" value="1"/>
</dbReference>
<evidence type="ECO:0000313" key="13">
    <source>
        <dbReference type="EMBL" id="GCC31954.1"/>
    </source>
</evidence>
<proteinExistence type="predicted"/>
<accession>A0A401SNG2</accession>
<comment type="subcellular location">
    <subcellularLocation>
        <location evidence="1">Membrane</location>
        <topology evidence="1">Multi-pass membrane protein</topology>
    </subcellularLocation>
</comment>
<dbReference type="Pfam" id="PF00001">
    <property type="entry name" value="7tm_1"/>
    <property type="match status" value="1"/>
</dbReference>
<evidence type="ECO:0000256" key="11">
    <source>
        <dbReference type="SAM" id="Phobius"/>
    </source>
</evidence>